<proteinExistence type="predicted"/>
<comment type="caution">
    <text evidence="1">The sequence shown here is derived from an EMBL/GenBank/DDBJ whole genome shotgun (WGS) entry which is preliminary data.</text>
</comment>
<dbReference type="EMBL" id="WOCE01000024">
    <property type="protein sequence ID" value="KAE9586379.1"/>
    <property type="molecule type" value="Genomic_DNA"/>
</dbReference>
<name>A0A6A4NGD3_LUPAL</name>
<dbReference type="Proteomes" id="UP000447434">
    <property type="component" value="Chromosome 24"/>
</dbReference>
<sequence length="58" mass="6668">MGVHWKSCVFAHKIVTVHQTMAIFANQEEFIRMGKNDVLSIGKNDEEGEGEGDYRKRE</sequence>
<dbReference type="AlphaFoldDB" id="A0A6A4NGD3"/>
<reference evidence="2" key="1">
    <citation type="journal article" date="2020" name="Nat. Commun.">
        <title>Genome sequence of the cluster root forming white lupin.</title>
        <authorList>
            <person name="Hufnagel B."/>
            <person name="Marques A."/>
            <person name="Soriano A."/>
            <person name="Marques L."/>
            <person name="Divol F."/>
            <person name="Doumas P."/>
            <person name="Sallet E."/>
            <person name="Mancinotti D."/>
            <person name="Carrere S."/>
            <person name="Marande W."/>
            <person name="Arribat S."/>
            <person name="Keller J."/>
            <person name="Huneau C."/>
            <person name="Blein T."/>
            <person name="Aime D."/>
            <person name="Laguerre M."/>
            <person name="Taylor J."/>
            <person name="Schubert V."/>
            <person name="Nelson M."/>
            <person name="Geu-Flores F."/>
            <person name="Crespi M."/>
            <person name="Gallardo-Guerrero K."/>
            <person name="Delaux P.-M."/>
            <person name="Salse J."/>
            <person name="Berges H."/>
            <person name="Guyot R."/>
            <person name="Gouzy J."/>
            <person name="Peret B."/>
        </authorList>
    </citation>
    <scope>NUCLEOTIDE SEQUENCE [LARGE SCALE GENOMIC DNA]</scope>
    <source>
        <strain evidence="2">cv. Amiga</strain>
    </source>
</reference>
<evidence type="ECO:0000313" key="2">
    <source>
        <dbReference type="Proteomes" id="UP000447434"/>
    </source>
</evidence>
<organism evidence="1 2">
    <name type="scientific">Lupinus albus</name>
    <name type="common">White lupine</name>
    <name type="synonym">Lupinus termis</name>
    <dbReference type="NCBI Taxonomy" id="3870"/>
    <lineage>
        <taxon>Eukaryota</taxon>
        <taxon>Viridiplantae</taxon>
        <taxon>Streptophyta</taxon>
        <taxon>Embryophyta</taxon>
        <taxon>Tracheophyta</taxon>
        <taxon>Spermatophyta</taxon>
        <taxon>Magnoliopsida</taxon>
        <taxon>eudicotyledons</taxon>
        <taxon>Gunneridae</taxon>
        <taxon>Pentapetalae</taxon>
        <taxon>rosids</taxon>
        <taxon>fabids</taxon>
        <taxon>Fabales</taxon>
        <taxon>Fabaceae</taxon>
        <taxon>Papilionoideae</taxon>
        <taxon>50 kb inversion clade</taxon>
        <taxon>genistoids sensu lato</taxon>
        <taxon>core genistoids</taxon>
        <taxon>Genisteae</taxon>
        <taxon>Lupinus</taxon>
    </lineage>
</organism>
<accession>A0A6A4NGD3</accession>
<keyword evidence="2" id="KW-1185">Reference proteome</keyword>
<protein>
    <submittedName>
        <fullName evidence="1">Uncharacterized protein</fullName>
    </submittedName>
</protein>
<evidence type="ECO:0000313" key="1">
    <source>
        <dbReference type="EMBL" id="KAE9586379.1"/>
    </source>
</evidence>
<gene>
    <name evidence="1" type="ORF">Lalb_Chr24g0401331</name>
</gene>